<comment type="subcellular location">
    <subcellularLocation>
        <location evidence="1">Nucleus</location>
    </subcellularLocation>
</comment>
<evidence type="ECO:0000256" key="9">
    <source>
        <dbReference type="ARBA" id="ARBA00047811"/>
    </source>
</evidence>
<dbReference type="GO" id="GO:0008353">
    <property type="term" value="F:RNA polymerase II CTD heptapeptide repeat kinase activity"/>
    <property type="evidence" value="ECO:0007669"/>
    <property type="project" value="TreeGrafter"/>
</dbReference>
<evidence type="ECO:0000259" key="14">
    <source>
        <dbReference type="PROSITE" id="PS50011"/>
    </source>
</evidence>
<evidence type="ECO:0000256" key="12">
    <source>
        <dbReference type="RuleBase" id="RU000304"/>
    </source>
</evidence>
<dbReference type="PROSITE" id="PS00108">
    <property type="entry name" value="PROTEIN_KINASE_ST"/>
    <property type="match status" value="1"/>
</dbReference>
<accession>A0A6G1SNW4</accession>
<evidence type="ECO:0000256" key="10">
    <source>
        <dbReference type="ARBA" id="ARBA00048367"/>
    </source>
</evidence>
<evidence type="ECO:0000256" key="4">
    <source>
        <dbReference type="ARBA" id="ARBA00022679"/>
    </source>
</evidence>
<dbReference type="InterPro" id="IPR011009">
    <property type="entry name" value="Kinase-like_dom_sf"/>
</dbReference>
<feature type="domain" description="Protein kinase" evidence="14">
    <location>
        <begin position="21"/>
        <end position="316"/>
    </location>
</feature>
<dbReference type="GO" id="GO:0005524">
    <property type="term" value="F:ATP binding"/>
    <property type="evidence" value="ECO:0007669"/>
    <property type="project" value="UniProtKB-UniRule"/>
</dbReference>
<dbReference type="InterPro" id="IPR008271">
    <property type="entry name" value="Ser/Thr_kinase_AS"/>
</dbReference>
<comment type="catalytic activity">
    <reaction evidence="10">
        <text>L-seryl-[protein] + ATP = O-phospho-L-seryl-[protein] + ADP + H(+)</text>
        <dbReference type="Rhea" id="RHEA:17989"/>
        <dbReference type="Rhea" id="RHEA-COMP:9863"/>
        <dbReference type="Rhea" id="RHEA-COMP:11604"/>
        <dbReference type="ChEBI" id="CHEBI:15378"/>
        <dbReference type="ChEBI" id="CHEBI:29999"/>
        <dbReference type="ChEBI" id="CHEBI:30616"/>
        <dbReference type="ChEBI" id="CHEBI:83421"/>
        <dbReference type="ChEBI" id="CHEBI:456216"/>
        <dbReference type="EC" id="2.7.11.22"/>
    </reaction>
</comment>
<evidence type="ECO:0000256" key="11">
    <source>
        <dbReference type="PROSITE-ProRule" id="PRU10141"/>
    </source>
</evidence>
<evidence type="ECO:0000313" key="17">
    <source>
        <dbReference type="EMBL" id="MDE52216.1"/>
    </source>
</evidence>
<evidence type="ECO:0000256" key="1">
    <source>
        <dbReference type="ARBA" id="ARBA00004123"/>
    </source>
</evidence>
<feature type="region of interest" description="Disordered" evidence="13">
    <location>
        <begin position="371"/>
        <end position="397"/>
    </location>
</feature>
<dbReference type="EMBL" id="GGYP01004202">
    <property type="protein sequence ID" value="MDE48973.1"/>
    <property type="molecule type" value="Transcribed_RNA"/>
</dbReference>
<sequence length="397" mass="46277">MSTNNDEQFDFPYCDDVDEKYDKISHIGKGTFGEVWRAKNKATKYEVALKKILMDNEQEGFPITALREIKLLSTYKHENIVNLIEVCRSKQDINGKAISYLVFDFCHHDLAGLIQEAKELFNNIEIIKCILKQLLEGLHLLHSRKVIHRDMKSSNILITKDGVLKIADFGLARTFEYKHERKYTNRVVTLWYRPPELLLGERDYDCAVDIWGVGCILCELFIKDPIMKGGTEQKQLELIVNEIGPINTEIWPRVGDLPQYEKMSNFLNKQQKRYSILRKLRPHTNDPNAHDLIRKMFTLDPSKRISVAGALDHDFFWDEVKPVASREALAKLLLPIGTSKFEYTARNNRQRQNPPANPHLAQQMVNRNNHHHHHRNIHHNHRPGTSNNDGQYRDHVY</sequence>
<dbReference type="SUPFAM" id="SSF56112">
    <property type="entry name" value="Protein kinase-like (PK-like)"/>
    <property type="match status" value="1"/>
</dbReference>
<protein>
    <submittedName>
        <fullName evidence="17">Cyclin-dependent kinase 9-A</fullName>
    </submittedName>
</protein>
<dbReference type="Pfam" id="PF00069">
    <property type="entry name" value="Pkinase"/>
    <property type="match status" value="1"/>
</dbReference>
<name>A0A6G1SNW4_9ACAR</name>
<keyword evidence="8" id="KW-0539">Nucleus</keyword>
<dbReference type="AlphaFoldDB" id="A0A6G1SNW4"/>
<proteinExistence type="inferred from homology"/>
<evidence type="ECO:0000256" key="6">
    <source>
        <dbReference type="ARBA" id="ARBA00022777"/>
    </source>
</evidence>
<dbReference type="PROSITE" id="PS50011">
    <property type="entry name" value="PROTEIN_KINASE_DOM"/>
    <property type="match status" value="1"/>
</dbReference>
<dbReference type="EMBL" id="GGYP01007445">
    <property type="protein sequence ID" value="MDE52216.1"/>
    <property type="molecule type" value="Transcribed_RNA"/>
</dbReference>
<dbReference type="PANTHER" id="PTHR24056">
    <property type="entry name" value="CELL DIVISION PROTEIN KINASE"/>
    <property type="match status" value="1"/>
</dbReference>
<keyword evidence="5 11" id="KW-0547">Nucleotide-binding</keyword>
<dbReference type="GO" id="GO:0004693">
    <property type="term" value="F:cyclin-dependent protein serine/threonine kinase activity"/>
    <property type="evidence" value="ECO:0007669"/>
    <property type="project" value="UniProtKB-EC"/>
</dbReference>
<dbReference type="InterPro" id="IPR050108">
    <property type="entry name" value="CDK"/>
</dbReference>
<keyword evidence="3 12" id="KW-0723">Serine/threonine-protein kinase</keyword>
<comment type="catalytic activity">
    <reaction evidence="9">
        <text>L-threonyl-[protein] + ATP = O-phospho-L-threonyl-[protein] + ADP + H(+)</text>
        <dbReference type="Rhea" id="RHEA:46608"/>
        <dbReference type="Rhea" id="RHEA-COMP:11060"/>
        <dbReference type="Rhea" id="RHEA-COMP:11605"/>
        <dbReference type="ChEBI" id="CHEBI:15378"/>
        <dbReference type="ChEBI" id="CHEBI:30013"/>
        <dbReference type="ChEBI" id="CHEBI:30616"/>
        <dbReference type="ChEBI" id="CHEBI:61977"/>
        <dbReference type="ChEBI" id="CHEBI:456216"/>
        <dbReference type="EC" id="2.7.11.22"/>
    </reaction>
</comment>
<evidence type="ECO:0000256" key="3">
    <source>
        <dbReference type="ARBA" id="ARBA00022527"/>
    </source>
</evidence>
<evidence type="ECO:0000256" key="2">
    <source>
        <dbReference type="ARBA" id="ARBA00006485"/>
    </source>
</evidence>
<evidence type="ECO:0000256" key="7">
    <source>
        <dbReference type="ARBA" id="ARBA00022840"/>
    </source>
</evidence>
<evidence type="ECO:0000313" key="15">
    <source>
        <dbReference type="EMBL" id="MDE48379.1"/>
    </source>
</evidence>
<evidence type="ECO:0000256" key="5">
    <source>
        <dbReference type="ARBA" id="ARBA00022741"/>
    </source>
</evidence>
<keyword evidence="4" id="KW-0808">Transferase</keyword>
<evidence type="ECO:0000313" key="16">
    <source>
        <dbReference type="EMBL" id="MDE48973.1"/>
    </source>
</evidence>
<evidence type="ECO:0000256" key="8">
    <source>
        <dbReference type="ARBA" id="ARBA00023242"/>
    </source>
</evidence>
<keyword evidence="6 17" id="KW-0418">Kinase</keyword>
<feature type="compositionally biased region" description="Basic residues" evidence="13">
    <location>
        <begin position="371"/>
        <end position="382"/>
    </location>
</feature>
<dbReference type="Gene3D" id="3.30.200.20">
    <property type="entry name" value="Phosphorylase Kinase, domain 1"/>
    <property type="match status" value="1"/>
</dbReference>
<dbReference type="GO" id="GO:0005634">
    <property type="term" value="C:nucleus"/>
    <property type="evidence" value="ECO:0007669"/>
    <property type="project" value="UniProtKB-SubCell"/>
</dbReference>
<comment type="similarity">
    <text evidence="2">Belongs to the protein kinase superfamily. CMGC Ser/Thr protein kinase family. CDC2/CDKX subfamily.</text>
</comment>
<dbReference type="PROSITE" id="PS00107">
    <property type="entry name" value="PROTEIN_KINASE_ATP"/>
    <property type="match status" value="1"/>
</dbReference>
<dbReference type="FunFam" id="3.30.200.20:FF:000124">
    <property type="entry name" value="Cyclin-dependent kinase 4"/>
    <property type="match status" value="1"/>
</dbReference>
<dbReference type="SMART" id="SM00220">
    <property type="entry name" value="S_TKc"/>
    <property type="match status" value="1"/>
</dbReference>
<keyword evidence="7 11" id="KW-0067">ATP-binding</keyword>
<dbReference type="InterPro" id="IPR017441">
    <property type="entry name" value="Protein_kinase_ATP_BS"/>
</dbReference>
<dbReference type="InterPro" id="IPR000719">
    <property type="entry name" value="Prot_kinase_dom"/>
</dbReference>
<gene>
    <name evidence="17" type="primary">cdk9-a_1</name>
    <name evidence="15" type="synonym">cdk9-a_0</name>
    <name evidence="16" type="synonym">cdk9-a_2</name>
    <name evidence="16" type="ORF">g.8663</name>
    <name evidence="17" type="ORF">g.8664</name>
    <name evidence="15" type="ORF">g.8665</name>
</gene>
<feature type="binding site" evidence="11">
    <location>
        <position position="50"/>
    </location>
    <ligand>
        <name>ATP</name>
        <dbReference type="ChEBI" id="CHEBI:30616"/>
    </ligand>
</feature>
<reference evidence="17" key="1">
    <citation type="submission" date="2018-10" db="EMBL/GenBank/DDBJ databases">
        <title>Transcriptome assembly of Aceria tosichella (Wheat curl mite) Type 2.</title>
        <authorList>
            <person name="Scully E.D."/>
            <person name="Geib S.M."/>
            <person name="Palmer N.A."/>
            <person name="Gupta A.K."/>
            <person name="Sarath G."/>
            <person name="Tatineni S."/>
        </authorList>
    </citation>
    <scope>NUCLEOTIDE SEQUENCE</scope>
    <source>
        <strain evidence="17">LincolnNE</strain>
    </source>
</reference>
<dbReference type="Gene3D" id="1.10.510.10">
    <property type="entry name" value="Transferase(Phosphotransferase) domain 1"/>
    <property type="match status" value="1"/>
</dbReference>
<dbReference type="FunFam" id="1.10.510.10:FF:000203">
    <property type="entry name" value="Cyclin-dependent kinase 9"/>
    <property type="match status" value="1"/>
</dbReference>
<dbReference type="EMBL" id="GGYP01003608">
    <property type="protein sequence ID" value="MDE48379.1"/>
    <property type="molecule type" value="Transcribed_RNA"/>
</dbReference>
<organism evidence="17">
    <name type="scientific">Aceria tosichella</name>
    <name type="common">wheat curl mite</name>
    <dbReference type="NCBI Taxonomy" id="561515"/>
    <lineage>
        <taxon>Eukaryota</taxon>
        <taxon>Metazoa</taxon>
        <taxon>Ecdysozoa</taxon>
        <taxon>Arthropoda</taxon>
        <taxon>Chelicerata</taxon>
        <taxon>Arachnida</taxon>
        <taxon>Acari</taxon>
        <taxon>Acariformes</taxon>
        <taxon>Trombidiformes</taxon>
        <taxon>Prostigmata</taxon>
        <taxon>Eupodina</taxon>
        <taxon>Eriophyoidea</taxon>
        <taxon>Eriophyidae</taxon>
        <taxon>Eriophyinae</taxon>
        <taxon>Aceriini</taxon>
        <taxon>Aceria</taxon>
    </lineage>
</organism>
<evidence type="ECO:0000256" key="13">
    <source>
        <dbReference type="SAM" id="MobiDB-lite"/>
    </source>
</evidence>
<dbReference type="PANTHER" id="PTHR24056:SF233">
    <property type="entry name" value="CYCLIN-DEPENDENT KINASE 9"/>
    <property type="match status" value="1"/>
</dbReference>